<dbReference type="PANTHER" id="PTHR33911:SF1">
    <property type="entry name" value="RRNA-PROCESSING PROTEIN EFG1"/>
    <property type="match status" value="1"/>
</dbReference>
<organism evidence="10 11">
    <name type="scientific">Trematosphaeria pertusa</name>
    <dbReference type="NCBI Taxonomy" id="390896"/>
    <lineage>
        <taxon>Eukaryota</taxon>
        <taxon>Fungi</taxon>
        <taxon>Dikarya</taxon>
        <taxon>Ascomycota</taxon>
        <taxon>Pezizomycotina</taxon>
        <taxon>Dothideomycetes</taxon>
        <taxon>Pleosporomycetidae</taxon>
        <taxon>Pleosporales</taxon>
        <taxon>Massarineae</taxon>
        <taxon>Trematosphaeriaceae</taxon>
        <taxon>Trematosphaeria</taxon>
    </lineage>
</organism>
<keyword evidence="11" id="KW-1185">Reference proteome</keyword>
<feature type="region of interest" description="Disordered" evidence="9">
    <location>
        <begin position="263"/>
        <end position="287"/>
    </location>
</feature>
<dbReference type="GO" id="GO:0005730">
    <property type="term" value="C:nucleolus"/>
    <property type="evidence" value="ECO:0007669"/>
    <property type="project" value="UniProtKB-SubCell"/>
</dbReference>
<evidence type="ECO:0000256" key="8">
    <source>
        <dbReference type="ARBA" id="ARBA00023242"/>
    </source>
</evidence>
<keyword evidence="7" id="KW-0175">Coiled coil</keyword>
<evidence type="ECO:0000256" key="4">
    <source>
        <dbReference type="ARBA" id="ARBA00018689"/>
    </source>
</evidence>
<comment type="subcellular location">
    <subcellularLocation>
        <location evidence="2">Nucleus</location>
        <location evidence="2">Nucleolus</location>
    </subcellularLocation>
</comment>
<sequence length="287" mass="33066">MSQKRRHHEAASGDSVAENPKKQRPNFEPRRKQLNSRGQKRGYNQSNASHDEPKADSTSALKSRIRDLRRLLDHVDKDLKHKMPAGVRIERERELATCEHELAEKQAAEREAEFRNKIIGKYHHIRFFERQKASRVVKRLNKQLSSVEDSPEREDLLRKIHNAEVDVSYTLYYPLLKPYVSLYPRQKTEQSTSTDPPANGKTNQQSAEPIDGPKGNIEIWRAVEQAMEDGTLETLRESKEGVTIPGPKDEIWKGRITKKDHKKLQIKDTKAAAPKEEVEESDGGFFE</sequence>
<dbReference type="InterPro" id="IPR050786">
    <property type="entry name" value="EFG1_rRNA-proc"/>
</dbReference>
<evidence type="ECO:0000256" key="6">
    <source>
        <dbReference type="ARBA" id="ARBA00022552"/>
    </source>
</evidence>
<name>A0A6A6IHL4_9PLEO</name>
<feature type="compositionally biased region" description="Basic and acidic residues" evidence="9">
    <location>
        <begin position="263"/>
        <end position="276"/>
    </location>
</feature>
<evidence type="ECO:0000256" key="2">
    <source>
        <dbReference type="ARBA" id="ARBA00004604"/>
    </source>
</evidence>
<feature type="region of interest" description="Disordered" evidence="9">
    <location>
        <begin position="186"/>
        <end position="214"/>
    </location>
</feature>
<comment type="function">
    <text evidence="1">Involved in rRNA processing.</text>
</comment>
<feature type="compositionally biased region" description="Polar residues" evidence="9">
    <location>
        <begin position="189"/>
        <end position="207"/>
    </location>
</feature>
<dbReference type="PANTHER" id="PTHR33911">
    <property type="entry name" value="RRNA-PROCESSING PROTEIN EFG1"/>
    <property type="match status" value="1"/>
</dbReference>
<evidence type="ECO:0000256" key="3">
    <source>
        <dbReference type="ARBA" id="ARBA00006916"/>
    </source>
</evidence>
<dbReference type="AlphaFoldDB" id="A0A6A6IHL4"/>
<evidence type="ECO:0000256" key="1">
    <source>
        <dbReference type="ARBA" id="ARBA00002773"/>
    </source>
</evidence>
<dbReference type="GO" id="GO:0000462">
    <property type="term" value="P:maturation of SSU-rRNA from tricistronic rRNA transcript (SSU-rRNA, 5.8S rRNA, LSU-rRNA)"/>
    <property type="evidence" value="ECO:0007669"/>
    <property type="project" value="TreeGrafter"/>
</dbReference>
<proteinExistence type="inferred from homology"/>
<keyword evidence="6" id="KW-0698">rRNA processing</keyword>
<evidence type="ECO:0000256" key="5">
    <source>
        <dbReference type="ARBA" id="ARBA00019827"/>
    </source>
</evidence>
<dbReference type="Pfam" id="PF10153">
    <property type="entry name" value="Efg1"/>
    <property type="match status" value="1"/>
</dbReference>
<accession>A0A6A6IHL4</accession>
<gene>
    <name evidence="10" type="ORF">BU26DRAFT_456851</name>
</gene>
<dbReference type="Proteomes" id="UP000800094">
    <property type="component" value="Unassembled WGS sequence"/>
</dbReference>
<dbReference type="OrthoDB" id="47732at2759"/>
<evidence type="ECO:0000313" key="10">
    <source>
        <dbReference type="EMBL" id="KAF2249023.1"/>
    </source>
</evidence>
<feature type="region of interest" description="Disordered" evidence="9">
    <location>
        <begin position="1"/>
        <end position="60"/>
    </location>
</feature>
<evidence type="ECO:0000256" key="9">
    <source>
        <dbReference type="SAM" id="MobiDB-lite"/>
    </source>
</evidence>
<feature type="compositionally biased region" description="Acidic residues" evidence="9">
    <location>
        <begin position="277"/>
        <end position="287"/>
    </location>
</feature>
<dbReference type="GeneID" id="54578259"/>
<comment type="similarity">
    <text evidence="3">Belongs to the EFG1 family.</text>
</comment>
<dbReference type="EMBL" id="ML987195">
    <property type="protein sequence ID" value="KAF2249023.1"/>
    <property type="molecule type" value="Genomic_DNA"/>
</dbReference>
<dbReference type="RefSeq" id="XP_033684027.1">
    <property type="nucleotide sequence ID" value="XM_033824929.1"/>
</dbReference>
<evidence type="ECO:0000256" key="7">
    <source>
        <dbReference type="ARBA" id="ARBA00023054"/>
    </source>
</evidence>
<protein>
    <recommendedName>
        <fullName evidence="4">rRNA-processing protein EFG1</fullName>
    </recommendedName>
    <alternativeName>
        <fullName evidence="5">rRNA-processing protein efg1</fullName>
    </alternativeName>
</protein>
<dbReference type="InterPro" id="IPR019310">
    <property type="entry name" value="Efg1"/>
</dbReference>
<dbReference type="GO" id="GO:0030688">
    <property type="term" value="C:preribosome, small subunit precursor"/>
    <property type="evidence" value="ECO:0007669"/>
    <property type="project" value="TreeGrafter"/>
</dbReference>
<keyword evidence="8" id="KW-0539">Nucleus</keyword>
<feature type="compositionally biased region" description="Basic and acidic residues" evidence="9">
    <location>
        <begin position="19"/>
        <end position="31"/>
    </location>
</feature>
<evidence type="ECO:0000313" key="11">
    <source>
        <dbReference type="Proteomes" id="UP000800094"/>
    </source>
</evidence>
<reference evidence="10" key="1">
    <citation type="journal article" date="2020" name="Stud. Mycol.">
        <title>101 Dothideomycetes genomes: a test case for predicting lifestyles and emergence of pathogens.</title>
        <authorList>
            <person name="Haridas S."/>
            <person name="Albert R."/>
            <person name="Binder M."/>
            <person name="Bloem J."/>
            <person name="Labutti K."/>
            <person name="Salamov A."/>
            <person name="Andreopoulos B."/>
            <person name="Baker S."/>
            <person name="Barry K."/>
            <person name="Bills G."/>
            <person name="Bluhm B."/>
            <person name="Cannon C."/>
            <person name="Castanera R."/>
            <person name="Culley D."/>
            <person name="Daum C."/>
            <person name="Ezra D."/>
            <person name="Gonzalez J."/>
            <person name="Henrissat B."/>
            <person name="Kuo A."/>
            <person name="Liang C."/>
            <person name="Lipzen A."/>
            <person name="Lutzoni F."/>
            <person name="Magnuson J."/>
            <person name="Mondo S."/>
            <person name="Nolan M."/>
            <person name="Ohm R."/>
            <person name="Pangilinan J."/>
            <person name="Park H.-J."/>
            <person name="Ramirez L."/>
            <person name="Alfaro M."/>
            <person name="Sun H."/>
            <person name="Tritt A."/>
            <person name="Yoshinaga Y."/>
            <person name="Zwiers L.-H."/>
            <person name="Turgeon B."/>
            <person name="Goodwin S."/>
            <person name="Spatafora J."/>
            <person name="Crous P."/>
            <person name="Grigoriev I."/>
        </authorList>
    </citation>
    <scope>NUCLEOTIDE SEQUENCE</scope>
    <source>
        <strain evidence="10">CBS 122368</strain>
    </source>
</reference>